<dbReference type="Proteomes" id="UP000198963">
    <property type="component" value="Chromosome I"/>
</dbReference>
<name>A0A1H1X6A3_9FLAO</name>
<organism evidence="1 2">
    <name type="scientific">Winogradskyella sediminis</name>
    <dbReference type="NCBI Taxonomy" id="1382466"/>
    <lineage>
        <taxon>Bacteria</taxon>
        <taxon>Pseudomonadati</taxon>
        <taxon>Bacteroidota</taxon>
        <taxon>Flavobacteriia</taxon>
        <taxon>Flavobacteriales</taxon>
        <taxon>Flavobacteriaceae</taxon>
        <taxon>Winogradskyella</taxon>
    </lineage>
</organism>
<reference evidence="1 2" key="1">
    <citation type="submission" date="2016-10" db="EMBL/GenBank/DDBJ databases">
        <authorList>
            <person name="Varghese N."/>
            <person name="Submissions S."/>
        </authorList>
    </citation>
    <scope>NUCLEOTIDE SEQUENCE [LARGE SCALE GENOMIC DNA]</scope>
    <source>
        <strain evidence="1 2">RHA_55</strain>
    </source>
</reference>
<sequence>MTDKEKNRIAELRWEIERKEKRAKLEPKLISILPKNSFEFLSFEESDSFQSKTDDWPNDKWKENLYFQTEIENTLIIENIIKNFLDLITDSELYIFLMNYNFGLIKISKEKLSDNWIDLIEIDQDEIYLFNPKSTEFICIEKTEEIISGRENEGPKWIYEITYSNNELKEKCKSTTHNNV</sequence>
<proteinExistence type="predicted"/>
<evidence type="ECO:0000313" key="1">
    <source>
        <dbReference type="EMBL" id="SDT04875.1"/>
    </source>
</evidence>
<evidence type="ECO:0000313" key="2">
    <source>
        <dbReference type="Proteomes" id="UP000198963"/>
    </source>
</evidence>
<gene>
    <name evidence="1" type="ORF">SAMN04489797_3115</name>
</gene>
<dbReference type="AlphaFoldDB" id="A0A1H1X6A3"/>
<dbReference type="RefSeq" id="WP_092447550.1">
    <property type="nucleotide sequence ID" value="NZ_LT629774.1"/>
</dbReference>
<dbReference type="EMBL" id="LT629774">
    <property type="protein sequence ID" value="SDT04875.1"/>
    <property type="molecule type" value="Genomic_DNA"/>
</dbReference>
<accession>A0A1H1X6A3</accession>
<dbReference type="STRING" id="1249933.SAMN04489797_3115"/>
<keyword evidence="2" id="KW-1185">Reference proteome</keyword>
<protein>
    <submittedName>
        <fullName evidence="1">Uncharacterized protein</fullName>
    </submittedName>
</protein>